<reference evidence="2 3" key="1">
    <citation type="submission" date="2021-01" db="EMBL/GenBank/DDBJ databases">
        <title>Whole genome shotgun sequence of Catellatospora chokoriensis NBRC 107358.</title>
        <authorList>
            <person name="Komaki H."/>
            <person name="Tamura T."/>
        </authorList>
    </citation>
    <scope>NUCLEOTIDE SEQUENCE [LARGE SCALE GENOMIC DNA]</scope>
    <source>
        <strain evidence="2 3">NBRC 107358</strain>
    </source>
</reference>
<name>A0A8J3JX36_9ACTN</name>
<evidence type="ECO:0008006" key="4">
    <source>
        <dbReference type="Google" id="ProtNLM"/>
    </source>
</evidence>
<proteinExistence type="predicted"/>
<sequence>MAGVTGIRRVTEKSDGLLGSRAMTSPDPMAGTPAPAAVPTLRQLIPAGLPVSVQLAGTWRHLLAHRRGELVIMTLLSLFMLPTGVYLLLHSQETVHSAKYGDMNSGMVGLGALVLVLGLLAWLPVSVVRQLRPVQLAADADGVYVRPLLDKARVLHLPWADVEAVYVRNWHGPQLCVKPRDSRIEPQFNLAKQGNVENRAGTALAQRRRTKKLGTNIHVPIAAAPGTPAELLAALRYQAAGRVPVEMLG</sequence>
<accession>A0A8J3JX36</accession>
<keyword evidence="3" id="KW-1185">Reference proteome</keyword>
<dbReference type="Proteomes" id="UP000619293">
    <property type="component" value="Unassembled WGS sequence"/>
</dbReference>
<evidence type="ECO:0000256" key="1">
    <source>
        <dbReference type="SAM" id="Phobius"/>
    </source>
</evidence>
<feature type="transmembrane region" description="Helical" evidence="1">
    <location>
        <begin position="109"/>
        <end position="128"/>
    </location>
</feature>
<gene>
    <name evidence="2" type="ORF">Cch02nite_19370</name>
</gene>
<keyword evidence="1" id="KW-0472">Membrane</keyword>
<feature type="transmembrane region" description="Helical" evidence="1">
    <location>
        <begin position="70"/>
        <end position="89"/>
    </location>
</feature>
<keyword evidence="1" id="KW-1133">Transmembrane helix</keyword>
<dbReference type="EMBL" id="BONG01000009">
    <property type="protein sequence ID" value="GIF88493.1"/>
    <property type="molecule type" value="Genomic_DNA"/>
</dbReference>
<dbReference type="AlphaFoldDB" id="A0A8J3JX36"/>
<keyword evidence="1" id="KW-0812">Transmembrane</keyword>
<evidence type="ECO:0000313" key="3">
    <source>
        <dbReference type="Proteomes" id="UP000619293"/>
    </source>
</evidence>
<comment type="caution">
    <text evidence="2">The sequence shown here is derived from an EMBL/GenBank/DDBJ whole genome shotgun (WGS) entry which is preliminary data.</text>
</comment>
<protein>
    <recommendedName>
        <fullName evidence="4">PH domain-containing protein</fullName>
    </recommendedName>
</protein>
<evidence type="ECO:0000313" key="2">
    <source>
        <dbReference type="EMBL" id="GIF88493.1"/>
    </source>
</evidence>
<organism evidence="2 3">
    <name type="scientific">Catellatospora chokoriensis</name>
    <dbReference type="NCBI Taxonomy" id="310353"/>
    <lineage>
        <taxon>Bacteria</taxon>
        <taxon>Bacillati</taxon>
        <taxon>Actinomycetota</taxon>
        <taxon>Actinomycetes</taxon>
        <taxon>Micromonosporales</taxon>
        <taxon>Micromonosporaceae</taxon>
        <taxon>Catellatospora</taxon>
    </lineage>
</organism>